<sequence length="118" mass="13023">MSLYGCVSDEVSTHLRNRHKYMASAARHQVAEAVDRLPGIIKNQPQLAAEFQFPPPTIPPIQLDPRNLMGEDVQYASVFSGTTKRFNNTMPLSISGLILKVAEGPGYMMLMQGPKNHG</sequence>
<dbReference type="Proteomes" id="UP000009097">
    <property type="component" value="Unassembled WGS sequence"/>
</dbReference>
<evidence type="ECO:0000313" key="1">
    <source>
        <dbReference type="EMBL" id="KNB16798.1"/>
    </source>
</evidence>
<protein>
    <submittedName>
        <fullName evidence="1">Uncharacterized protein</fullName>
    </submittedName>
</protein>
<dbReference type="AlphaFoldDB" id="A0A0J9W180"/>
<dbReference type="GeneID" id="28955981"/>
<dbReference type="RefSeq" id="XP_018254843.1">
    <property type="nucleotide sequence ID" value="XM_018394920.1"/>
</dbReference>
<reference evidence="1" key="1">
    <citation type="submission" date="2007-04" db="EMBL/GenBank/DDBJ databases">
        <authorList>
            <consortium name="The Broad Institute Genome Sequencing Platform"/>
            <person name="Birren B."/>
            <person name="Lander E."/>
            <person name="Galagan J."/>
            <person name="Nusbaum C."/>
            <person name="Devon K."/>
            <person name="Ma L.-J."/>
            <person name="Jaffe D."/>
            <person name="Butler J."/>
            <person name="Alvarez P."/>
            <person name="Gnerre S."/>
            <person name="Grabherr M."/>
            <person name="Kleber M."/>
            <person name="Mauceli E."/>
            <person name="Brockman W."/>
            <person name="MacCallum I.A."/>
            <person name="Young S."/>
            <person name="LaButti K."/>
            <person name="DeCaprio D."/>
            <person name="Crawford M."/>
            <person name="Koehrsen M."/>
            <person name="Engels R."/>
            <person name="Montgomery P."/>
            <person name="Pearson M."/>
            <person name="Howarth C."/>
            <person name="Larson L."/>
            <person name="White J."/>
            <person name="O'Leary S."/>
            <person name="Kodira C."/>
            <person name="Zeng Q."/>
            <person name="Yandava C."/>
            <person name="Alvarado L."/>
            <person name="Kistler C."/>
            <person name="Shim W.-B."/>
            <person name="Kang S."/>
            <person name="Woloshuk C."/>
        </authorList>
    </citation>
    <scope>NUCLEOTIDE SEQUENCE</scope>
    <source>
        <strain evidence="1">4287</strain>
    </source>
</reference>
<reference evidence="1" key="2">
    <citation type="journal article" date="2010" name="Nature">
        <title>Comparative genomics reveals mobile pathogenicity chromosomes in Fusarium.</title>
        <authorList>
            <person name="Ma L.J."/>
            <person name="van der Does H.C."/>
            <person name="Borkovich K.A."/>
            <person name="Coleman J.J."/>
            <person name="Daboussi M.J."/>
            <person name="Di Pietro A."/>
            <person name="Dufresne M."/>
            <person name="Freitag M."/>
            <person name="Grabherr M."/>
            <person name="Henrissat B."/>
            <person name="Houterman P.M."/>
            <person name="Kang S."/>
            <person name="Shim W.B."/>
            <person name="Woloshuk C."/>
            <person name="Xie X."/>
            <person name="Xu J.R."/>
            <person name="Antoniw J."/>
            <person name="Baker S.E."/>
            <person name="Bluhm B.H."/>
            <person name="Breakspear A."/>
            <person name="Brown D.W."/>
            <person name="Butchko R.A."/>
            <person name="Chapman S."/>
            <person name="Coulson R."/>
            <person name="Coutinho P.M."/>
            <person name="Danchin E.G."/>
            <person name="Diener A."/>
            <person name="Gale L.R."/>
            <person name="Gardiner D.M."/>
            <person name="Goff S."/>
            <person name="Hammond-Kosack K.E."/>
            <person name="Hilburn K."/>
            <person name="Hua-Van A."/>
            <person name="Jonkers W."/>
            <person name="Kazan K."/>
            <person name="Kodira C.D."/>
            <person name="Koehrsen M."/>
            <person name="Kumar L."/>
            <person name="Lee Y.H."/>
            <person name="Li L."/>
            <person name="Manners J.M."/>
            <person name="Miranda-Saavedra D."/>
            <person name="Mukherjee M."/>
            <person name="Park G."/>
            <person name="Park J."/>
            <person name="Park S.Y."/>
            <person name="Proctor R.H."/>
            <person name="Regev A."/>
            <person name="Ruiz-Roldan M.C."/>
            <person name="Sain D."/>
            <person name="Sakthikumar S."/>
            <person name="Sykes S."/>
            <person name="Schwartz D.C."/>
            <person name="Turgeon B.G."/>
            <person name="Wapinski I."/>
            <person name="Yoder O."/>
            <person name="Young S."/>
            <person name="Zeng Q."/>
            <person name="Zhou S."/>
            <person name="Galagan J."/>
            <person name="Cuomo C.A."/>
            <person name="Kistler H.C."/>
            <person name="Rep M."/>
        </authorList>
    </citation>
    <scope>NUCLEOTIDE SEQUENCE [LARGE SCALE GENOMIC DNA]</scope>
    <source>
        <strain evidence="1">4287</strain>
    </source>
</reference>
<accession>A0A0J9W180</accession>
<name>A0A0J9W180_FUSO4</name>
<evidence type="ECO:0000313" key="2">
    <source>
        <dbReference type="Proteomes" id="UP000009097"/>
    </source>
</evidence>
<dbReference type="KEGG" id="fox:FOXG_14854"/>
<gene>
    <name evidence="1" type="ORF">FOXG_14854</name>
</gene>
<dbReference type="VEuPathDB" id="FungiDB:FOXG_14854"/>
<organism evidence="1 2">
    <name type="scientific">Fusarium oxysporum f. sp. lycopersici (strain 4287 / CBS 123668 / FGSC 9935 / NRRL 34936)</name>
    <name type="common">Fusarium vascular wilt of tomato</name>
    <dbReference type="NCBI Taxonomy" id="426428"/>
    <lineage>
        <taxon>Eukaryota</taxon>
        <taxon>Fungi</taxon>
        <taxon>Dikarya</taxon>
        <taxon>Ascomycota</taxon>
        <taxon>Pezizomycotina</taxon>
        <taxon>Sordariomycetes</taxon>
        <taxon>Hypocreomycetidae</taxon>
        <taxon>Hypocreales</taxon>
        <taxon>Nectriaceae</taxon>
        <taxon>Fusarium</taxon>
        <taxon>Fusarium oxysporum species complex</taxon>
    </lineage>
</organism>
<proteinExistence type="predicted"/>
<dbReference type="EMBL" id="DS231720">
    <property type="protein sequence ID" value="KNB16798.1"/>
    <property type="molecule type" value="Genomic_DNA"/>
</dbReference>